<dbReference type="PROSITE" id="PS51786">
    <property type="entry name" value="LON_PROTEOLYTIC"/>
    <property type="match status" value="1"/>
</dbReference>
<reference evidence="4" key="1">
    <citation type="journal article" date="2019" name="Int. J. Syst. Evol. Microbiol.">
        <title>The Global Catalogue of Microorganisms (GCM) 10K type strain sequencing project: providing services to taxonomists for standard genome sequencing and annotation.</title>
        <authorList>
            <consortium name="The Broad Institute Genomics Platform"/>
            <consortium name="The Broad Institute Genome Sequencing Center for Infectious Disease"/>
            <person name="Wu L."/>
            <person name="Ma J."/>
        </authorList>
    </citation>
    <scope>NUCLEOTIDE SEQUENCE [LARGE SCALE GENOMIC DNA]</scope>
    <source>
        <strain evidence="4">JCM 9373</strain>
    </source>
</reference>
<keyword evidence="1" id="KW-0378">Hydrolase</keyword>
<accession>A0ABP6MY11</accession>
<dbReference type="InterPro" id="IPR027065">
    <property type="entry name" value="Lon_Prtase"/>
</dbReference>
<organism evidence="3 4">
    <name type="scientific">Planomonospora alba</name>
    <dbReference type="NCBI Taxonomy" id="161354"/>
    <lineage>
        <taxon>Bacteria</taxon>
        <taxon>Bacillati</taxon>
        <taxon>Actinomycetota</taxon>
        <taxon>Actinomycetes</taxon>
        <taxon>Streptosporangiales</taxon>
        <taxon>Streptosporangiaceae</taxon>
        <taxon>Planomonospora</taxon>
    </lineage>
</organism>
<keyword evidence="1" id="KW-0720">Serine protease</keyword>
<protein>
    <recommendedName>
        <fullName evidence="1">endopeptidase La</fullName>
        <ecNumber evidence="1">3.4.21.53</ecNumber>
    </recommendedName>
</protein>
<name>A0ABP6MY11_9ACTN</name>
<evidence type="ECO:0000256" key="1">
    <source>
        <dbReference type="PROSITE-ProRule" id="PRU01122"/>
    </source>
</evidence>
<dbReference type="EC" id="3.4.21.53" evidence="1"/>
<feature type="domain" description="Lon proteolytic" evidence="2">
    <location>
        <begin position="234"/>
        <end position="335"/>
    </location>
</feature>
<gene>
    <name evidence="3" type="ORF">GCM10010466_21020</name>
</gene>
<evidence type="ECO:0000313" key="4">
    <source>
        <dbReference type="Proteomes" id="UP001500320"/>
    </source>
</evidence>
<feature type="active site" evidence="1">
    <location>
        <position position="242"/>
    </location>
</feature>
<proteinExistence type="inferred from homology"/>
<evidence type="ECO:0000259" key="2">
    <source>
        <dbReference type="PROSITE" id="PS51786"/>
    </source>
</evidence>
<comment type="caution">
    <text evidence="3">The sequence shown here is derived from an EMBL/GenBank/DDBJ whole genome shotgun (WGS) entry which is preliminary data.</text>
</comment>
<dbReference type="EMBL" id="BAAAUT010000013">
    <property type="protein sequence ID" value="GAA3130121.1"/>
    <property type="molecule type" value="Genomic_DNA"/>
</dbReference>
<keyword evidence="1" id="KW-0645">Protease</keyword>
<dbReference type="Proteomes" id="UP001500320">
    <property type="component" value="Unassembled WGS sequence"/>
</dbReference>
<dbReference type="InterPro" id="IPR001478">
    <property type="entry name" value="PDZ"/>
</dbReference>
<dbReference type="Pfam" id="PF05362">
    <property type="entry name" value="Lon_C"/>
    <property type="match status" value="1"/>
</dbReference>
<dbReference type="Gene3D" id="3.30.230.10">
    <property type="match status" value="1"/>
</dbReference>
<sequence length="348" mass="35697">MSRRALTLMVAGFLTLVLGVVGTLLPVPYVVLSPGPTENTIGDVKGTPVINIEGRRTYPTDGSLSLVTVAYQGGPGSRIDLLTALRGWVDPTIAVVPEETIFPPATTAEEVEEQNTQEMSNSQDDATAAALKELRIPYTSVVTVAATQKGLPAHGKFEEGDELVSVDGVPATDRETVSATVRKHKAGEQVAFVVKRDGEETTVTVPTAAAADGTPVVGISMGIDYRFPFEVSISVGDVGGPSAGMMFSLGIIDKLTPGSLTGGKSVAGTGTITPDGEVGAIGGIQQKMVGARESGATVFLTPADNCAEALAAVPDGLTLVKVETLHGAVQALDAVRTGSGTVPRCSAN</sequence>
<dbReference type="PANTHER" id="PTHR10046">
    <property type="entry name" value="ATP DEPENDENT LON PROTEASE FAMILY MEMBER"/>
    <property type="match status" value="1"/>
</dbReference>
<dbReference type="InterPro" id="IPR014721">
    <property type="entry name" value="Ribsml_uS5_D2-typ_fold_subgr"/>
</dbReference>
<dbReference type="RefSeq" id="WP_344858265.1">
    <property type="nucleotide sequence ID" value="NZ_BAAAUT010000013.1"/>
</dbReference>
<dbReference type="SUPFAM" id="SSF50156">
    <property type="entry name" value="PDZ domain-like"/>
    <property type="match status" value="1"/>
</dbReference>
<dbReference type="Pfam" id="PF13180">
    <property type="entry name" value="PDZ_2"/>
    <property type="match status" value="1"/>
</dbReference>
<dbReference type="InterPro" id="IPR008269">
    <property type="entry name" value="Lon_proteolytic"/>
</dbReference>
<keyword evidence="4" id="KW-1185">Reference proteome</keyword>
<comment type="catalytic activity">
    <reaction evidence="1">
        <text>Hydrolysis of proteins in presence of ATP.</text>
        <dbReference type="EC" id="3.4.21.53"/>
    </reaction>
</comment>
<feature type="active site" evidence="1">
    <location>
        <position position="287"/>
    </location>
</feature>
<dbReference type="InterPro" id="IPR036034">
    <property type="entry name" value="PDZ_sf"/>
</dbReference>
<comment type="similarity">
    <text evidence="1">Belongs to the peptidase S16 family.</text>
</comment>
<dbReference type="InterPro" id="IPR020568">
    <property type="entry name" value="Ribosomal_Su5_D2-typ_SF"/>
</dbReference>
<dbReference type="SUPFAM" id="SSF54211">
    <property type="entry name" value="Ribosomal protein S5 domain 2-like"/>
    <property type="match status" value="1"/>
</dbReference>
<evidence type="ECO:0000313" key="3">
    <source>
        <dbReference type="EMBL" id="GAA3130121.1"/>
    </source>
</evidence>